<feature type="transmembrane region" description="Helical" evidence="6">
    <location>
        <begin position="80"/>
        <end position="98"/>
    </location>
</feature>
<dbReference type="OrthoDB" id="9803381at2"/>
<dbReference type="RefSeq" id="WP_076525288.1">
    <property type="nucleotide sequence ID" value="NZ_CP048103.1"/>
</dbReference>
<proteinExistence type="predicted"/>
<name>A0A1N7MW22_9BACL</name>
<dbReference type="PANTHER" id="PTHR35007">
    <property type="entry name" value="INTEGRAL MEMBRANE PROTEIN-RELATED"/>
    <property type="match status" value="1"/>
</dbReference>
<keyword evidence="4 6" id="KW-1133">Transmembrane helix</keyword>
<dbReference type="AlphaFoldDB" id="A0A1N7MW22"/>
<keyword evidence="3 6" id="KW-0812">Transmembrane</keyword>
<dbReference type="PANTHER" id="PTHR35007:SF1">
    <property type="entry name" value="PILUS ASSEMBLY PROTEIN"/>
    <property type="match status" value="1"/>
</dbReference>
<dbReference type="Gene3D" id="1.20.81.30">
    <property type="entry name" value="Type II secretion system (T2SS), domain F"/>
    <property type="match status" value="1"/>
</dbReference>
<gene>
    <name evidence="8" type="ORF">SAMN05421790_10784</name>
</gene>
<dbReference type="GO" id="GO:0005886">
    <property type="term" value="C:plasma membrane"/>
    <property type="evidence" value="ECO:0007669"/>
    <property type="project" value="UniProtKB-SubCell"/>
</dbReference>
<sequence length="308" mass="34128">MAALLAAGAAASIVWTVYYYLVFTNERKSAHEKLNEWMYQGVEKTSWSDSLSDKIDGTNWAKKIRPKLERASLDLKPSEYGSILFLGVVILFIGLHLVAGIKSVWLSAIISLVVVPVGSNLFLRSRQHIYAQRMDSQLSEVCRLLSSAASAGLSIPQGLRLVVQEMPAPVKIELGRVVREIELGRDLEGALNDLLERIHTQDMKVFINALIIQRRAGGDLAKVMSQMAATMEERKIIHQTIKAVTSQARTSAYALPIISLLIAFMLSKMIDGFYDLFTSLPGMIILALFVGLQVLGVVLVRKFSNIRV</sequence>
<keyword evidence="2" id="KW-1003">Cell membrane</keyword>
<accession>A0A1N7MW22</accession>
<evidence type="ECO:0000256" key="2">
    <source>
        <dbReference type="ARBA" id="ARBA00022475"/>
    </source>
</evidence>
<evidence type="ECO:0000259" key="7">
    <source>
        <dbReference type="Pfam" id="PF00482"/>
    </source>
</evidence>
<feature type="transmembrane region" description="Helical" evidence="6">
    <location>
        <begin position="252"/>
        <end position="270"/>
    </location>
</feature>
<evidence type="ECO:0000313" key="8">
    <source>
        <dbReference type="EMBL" id="SIS90218.1"/>
    </source>
</evidence>
<evidence type="ECO:0000256" key="4">
    <source>
        <dbReference type="ARBA" id="ARBA00022989"/>
    </source>
</evidence>
<feature type="transmembrane region" description="Helical" evidence="6">
    <location>
        <begin position="104"/>
        <end position="123"/>
    </location>
</feature>
<dbReference type="EMBL" id="FTOD01000007">
    <property type="protein sequence ID" value="SIS90218.1"/>
    <property type="molecule type" value="Genomic_DNA"/>
</dbReference>
<reference evidence="9" key="1">
    <citation type="submission" date="2017-01" db="EMBL/GenBank/DDBJ databases">
        <authorList>
            <person name="Varghese N."/>
            <person name="Submissions S."/>
        </authorList>
    </citation>
    <scope>NUCLEOTIDE SEQUENCE [LARGE SCALE GENOMIC DNA]</scope>
    <source>
        <strain evidence="9">DSM 45196</strain>
    </source>
</reference>
<comment type="subcellular location">
    <subcellularLocation>
        <location evidence="1">Cell membrane</location>
        <topology evidence="1">Multi-pass membrane protein</topology>
    </subcellularLocation>
</comment>
<feature type="transmembrane region" description="Helical" evidence="6">
    <location>
        <begin position="6"/>
        <end position="23"/>
    </location>
</feature>
<evidence type="ECO:0000313" key="9">
    <source>
        <dbReference type="Proteomes" id="UP000186795"/>
    </source>
</evidence>
<evidence type="ECO:0000256" key="3">
    <source>
        <dbReference type="ARBA" id="ARBA00022692"/>
    </source>
</evidence>
<evidence type="ECO:0000256" key="5">
    <source>
        <dbReference type="ARBA" id="ARBA00023136"/>
    </source>
</evidence>
<dbReference type="InterPro" id="IPR042094">
    <property type="entry name" value="T2SS_GspF_sf"/>
</dbReference>
<keyword evidence="9" id="KW-1185">Reference proteome</keyword>
<organism evidence="8 9">
    <name type="scientific">Kroppenstedtia eburnea</name>
    <dbReference type="NCBI Taxonomy" id="714067"/>
    <lineage>
        <taxon>Bacteria</taxon>
        <taxon>Bacillati</taxon>
        <taxon>Bacillota</taxon>
        <taxon>Bacilli</taxon>
        <taxon>Bacillales</taxon>
        <taxon>Thermoactinomycetaceae</taxon>
        <taxon>Kroppenstedtia</taxon>
    </lineage>
</organism>
<feature type="transmembrane region" description="Helical" evidence="6">
    <location>
        <begin position="276"/>
        <end position="300"/>
    </location>
</feature>
<protein>
    <submittedName>
        <fullName evidence="8">Tight adherence protein B</fullName>
    </submittedName>
</protein>
<dbReference type="Pfam" id="PF00482">
    <property type="entry name" value="T2SSF"/>
    <property type="match status" value="1"/>
</dbReference>
<dbReference type="Proteomes" id="UP000186795">
    <property type="component" value="Unassembled WGS sequence"/>
</dbReference>
<dbReference type="InterPro" id="IPR018076">
    <property type="entry name" value="T2SS_GspF_dom"/>
</dbReference>
<feature type="domain" description="Type II secretion system protein GspF" evidence="7">
    <location>
        <begin position="142"/>
        <end position="266"/>
    </location>
</feature>
<keyword evidence="5 6" id="KW-0472">Membrane</keyword>
<evidence type="ECO:0000256" key="6">
    <source>
        <dbReference type="SAM" id="Phobius"/>
    </source>
</evidence>
<evidence type="ECO:0000256" key="1">
    <source>
        <dbReference type="ARBA" id="ARBA00004651"/>
    </source>
</evidence>